<reference evidence="4" key="1">
    <citation type="submission" date="2022-09" db="EMBL/GenBank/DDBJ databases">
        <title>Bacterial diversity in gut of crayfish and pufferfish.</title>
        <authorList>
            <person name="Huang Y."/>
        </authorList>
    </citation>
    <scope>NUCLEOTIDE SEQUENCE</scope>
    <source>
        <strain evidence="4">PR12</strain>
    </source>
</reference>
<organism evidence="4 5">
    <name type="scientific">Comamonas squillarum</name>
    <dbReference type="NCBI Taxonomy" id="2977320"/>
    <lineage>
        <taxon>Bacteria</taxon>
        <taxon>Pseudomonadati</taxon>
        <taxon>Pseudomonadota</taxon>
        <taxon>Betaproteobacteria</taxon>
        <taxon>Burkholderiales</taxon>
        <taxon>Comamonadaceae</taxon>
        <taxon>Comamonas</taxon>
    </lineage>
</organism>
<sequence>MEETVFRPVIYLLIALAAWTVYSRYEQQQAASMRDSEPVLSEPEPPEAPEAAAPSAPNPLFKCDGRTHCSQMTSCKEAKFFLKNCPDTKMDGDNDGIPCERQLCNVNKRP</sequence>
<dbReference type="Proteomes" id="UP001058290">
    <property type="component" value="Chromosome"/>
</dbReference>
<evidence type="ECO:0000313" key="5">
    <source>
        <dbReference type="Proteomes" id="UP001058290"/>
    </source>
</evidence>
<feature type="transmembrane region" description="Helical" evidence="2">
    <location>
        <begin position="6"/>
        <end position="25"/>
    </location>
</feature>
<evidence type="ECO:0000313" key="4">
    <source>
        <dbReference type="EMBL" id="UXC18858.1"/>
    </source>
</evidence>
<evidence type="ECO:0000256" key="1">
    <source>
        <dbReference type="SAM" id="MobiDB-lite"/>
    </source>
</evidence>
<keyword evidence="2" id="KW-0472">Membrane</keyword>
<dbReference type="EMBL" id="CP104377">
    <property type="protein sequence ID" value="UXC18858.1"/>
    <property type="molecule type" value="Genomic_DNA"/>
</dbReference>
<name>A0ABY5ZZJ1_9BURK</name>
<protein>
    <submittedName>
        <fullName evidence="4">Excalibur calcium-binding domain-containing protein</fullName>
    </submittedName>
</protein>
<dbReference type="RefSeq" id="WP_165841148.1">
    <property type="nucleotide sequence ID" value="NZ_CP104377.1"/>
</dbReference>
<dbReference type="InterPro" id="IPR008613">
    <property type="entry name" value="Excalibur_Ca-bd_domain"/>
</dbReference>
<evidence type="ECO:0000259" key="3">
    <source>
        <dbReference type="Pfam" id="PF05901"/>
    </source>
</evidence>
<feature type="region of interest" description="Disordered" evidence="1">
    <location>
        <begin position="31"/>
        <end position="57"/>
    </location>
</feature>
<dbReference type="Pfam" id="PF05901">
    <property type="entry name" value="Excalibur"/>
    <property type="match status" value="1"/>
</dbReference>
<keyword evidence="2" id="KW-0812">Transmembrane</keyword>
<evidence type="ECO:0000256" key="2">
    <source>
        <dbReference type="SAM" id="Phobius"/>
    </source>
</evidence>
<accession>A0ABY5ZZJ1</accession>
<proteinExistence type="predicted"/>
<keyword evidence="5" id="KW-1185">Reference proteome</keyword>
<feature type="domain" description="Excalibur calcium-binding" evidence="3">
    <location>
        <begin position="66"/>
        <end position="100"/>
    </location>
</feature>
<gene>
    <name evidence="4" type="ORF">N4T19_01615</name>
</gene>
<keyword evidence="2" id="KW-1133">Transmembrane helix</keyword>